<dbReference type="InterPro" id="IPR006439">
    <property type="entry name" value="HAD-SF_hydro_IA"/>
</dbReference>
<gene>
    <name evidence="2" type="ORF">GAO09_10770</name>
</gene>
<dbReference type="Pfam" id="PF00702">
    <property type="entry name" value="Hydrolase"/>
    <property type="match status" value="1"/>
</dbReference>
<name>A0A6A8ABF9_9HYPH</name>
<dbReference type="Proteomes" id="UP000435138">
    <property type="component" value="Unassembled WGS sequence"/>
</dbReference>
<evidence type="ECO:0000256" key="1">
    <source>
        <dbReference type="ARBA" id="ARBA00022801"/>
    </source>
</evidence>
<keyword evidence="1" id="KW-0378">Hydrolase</keyword>
<protein>
    <submittedName>
        <fullName evidence="2">Haloacid dehalogenase type II</fullName>
    </submittedName>
</protein>
<dbReference type="PANTHER" id="PTHR43316">
    <property type="entry name" value="HYDROLASE, HALOACID DELAHOGENASE-RELATED"/>
    <property type="match status" value="1"/>
</dbReference>
<dbReference type="SFLD" id="SFLDS00003">
    <property type="entry name" value="Haloacid_Dehalogenase"/>
    <property type="match status" value="1"/>
</dbReference>
<dbReference type="Gene3D" id="1.10.150.750">
    <property type="match status" value="1"/>
</dbReference>
<dbReference type="InterPro" id="IPR051540">
    <property type="entry name" value="S-2-haloacid_dehalogenase"/>
</dbReference>
<dbReference type="RefSeq" id="WP_153354017.1">
    <property type="nucleotide sequence ID" value="NZ_JAYKOO010000006.1"/>
</dbReference>
<dbReference type="InterPro" id="IPR006328">
    <property type="entry name" value="2-HAD"/>
</dbReference>
<dbReference type="InterPro" id="IPR036412">
    <property type="entry name" value="HAD-like_sf"/>
</dbReference>
<dbReference type="NCBIfam" id="TIGR01428">
    <property type="entry name" value="HAD_type_II"/>
    <property type="match status" value="1"/>
</dbReference>
<dbReference type="EMBL" id="WIXI01000041">
    <property type="protein sequence ID" value="MQY46526.1"/>
    <property type="molecule type" value="Genomic_DNA"/>
</dbReference>
<dbReference type="PANTHER" id="PTHR43316:SF9">
    <property type="entry name" value="ACID DEHALOGENASE, PUTATIVE (AFU_ORTHOLOGUE AFUA_6G14460)-RELATED"/>
    <property type="match status" value="1"/>
</dbReference>
<dbReference type="AlphaFoldDB" id="A0A6A8ABF9"/>
<sequence length="236" mass="26990">MSAQLECPSNDFGSQTKIITFDCYGTLVDWYEVLTREATIILDAHDASDVSAESIVERFSIHSKRLTADKPHRMFKNILRIGFDDAFGEWGIAANRDELDRMATAPANMEPHRDVPEALRLLKTRYKLAIFTNSDDDLIKPTVERIGVTFDYVITAEQARSYKPSREIFEYGYRQMGVTPEETVHVAMGMYTDMKACHELGLRAIWVNRRGENGNPDWRPYTEVRDLRGATDLLMA</sequence>
<dbReference type="InterPro" id="IPR023214">
    <property type="entry name" value="HAD_sf"/>
</dbReference>
<dbReference type="Gene3D" id="3.40.50.1000">
    <property type="entry name" value="HAD superfamily/HAD-like"/>
    <property type="match status" value="1"/>
</dbReference>
<dbReference type="SUPFAM" id="SSF56784">
    <property type="entry name" value="HAD-like"/>
    <property type="match status" value="1"/>
</dbReference>
<accession>A0A6A8ABF9</accession>
<dbReference type="GO" id="GO:0019120">
    <property type="term" value="F:hydrolase activity, acting on acid halide bonds, in C-halide compounds"/>
    <property type="evidence" value="ECO:0007669"/>
    <property type="project" value="InterPro"/>
</dbReference>
<proteinExistence type="predicted"/>
<organism evidence="2 3">
    <name type="scientific">Endobacterium cereale</name>
    <dbReference type="NCBI Taxonomy" id="2663029"/>
    <lineage>
        <taxon>Bacteria</taxon>
        <taxon>Pseudomonadati</taxon>
        <taxon>Pseudomonadota</taxon>
        <taxon>Alphaproteobacteria</taxon>
        <taxon>Hyphomicrobiales</taxon>
        <taxon>Rhizobiaceae</taxon>
        <taxon>Endobacterium</taxon>
    </lineage>
</organism>
<dbReference type="NCBIfam" id="TIGR01549">
    <property type="entry name" value="HAD-SF-IA-v1"/>
    <property type="match status" value="1"/>
</dbReference>
<reference evidence="2 3" key="1">
    <citation type="submission" date="2019-11" db="EMBL/GenBank/DDBJ databases">
        <title>Genome analysis of Rhizobacterium cereale a novel genus and species isolated from maize roots in North Spain.</title>
        <authorList>
            <person name="Menendez E."/>
            <person name="Flores-Felix J.D."/>
            <person name="Ramirez-Bahena M.-H."/>
            <person name="Igual J.M."/>
            <person name="Garcia-Fraile P."/>
            <person name="Peix A."/>
            <person name="Velazquez E."/>
        </authorList>
    </citation>
    <scope>NUCLEOTIDE SEQUENCE [LARGE SCALE GENOMIC DNA]</scope>
    <source>
        <strain evidence="2 3">RZME27</strain>
    </source>
</reference>
<dbReference type="NCBIfam" id="TIGR01493">
    <property type="entry name" value="HAD-SF-IA-v2"/>
    <property type="match status" value="1"/>
</dbReference>
<comment type="caution">
    <text evidence="2">The sequence shown here is derived from an EMBL/GenBank/DDBJ whole genome shotgun (WGS) entry which is preliminary data.</text>
</comment>
<keyword evidence="3" id="KW-1185">Reference proteome</keyword>
<evidence type="ECO:0000313" key="3">
    <source>
        <dbReference type="Proteomes" id="UP000435138"/>
    </source>
</evidence>
<evidence type="ECO:0000313" key="2">
    <source>
        <dbReference type="EMBL" id="MQY46526.1"/>
    </source>
</evidence>
<dbReference type="SFLD" id="SFLDG01129">
    <property type="entry name" value="C1.5:_HAD__Beta-PGM__Phosphata"/>
    <property type="match status" value="1"/>
</dbReference>